<name>A0A9P4Q2Z0_9PEZI</name>
<feature type="region of interest" description="Disordered" evidence="1">
    <location>
        <begin position="88"/>
        <end position="148"/>
    </location>
</feature>
<reference evidence="2" key="1">
    <citation type="journal article" date="2020" name="Stud. Mycol.">
        <title>101 Dothideomycetes genomes: a test case for predicting lifestyles and emergence of pathogens.</title>
        <authorList>
            <person name="Haridas S."/>
            <person name="Albert R."/>
            <person name="Binder M."/>
            <person name="Bloem J."/>
            <person name="Labutti K."/>
            <person name="Salamov A."/>
            <person name="Andreopoulos B."/>
            <person name="Baker S."/>
            <person name="Barry K."/>
            <person name="Bills G."/>
            <person name="Bluhm B."/>
            <person name="Cannon C."/>
            <person name="Castanera R."/>
            <person name="Culley D."/>
            <person name="Daum C."/>
            <person name="Ezra D."/>
            <person name="Gonzalez J."/>
            <person name="Henrissat B."/>
            <person name="Kuo A."/>
            <person name="Liang C."/>
            <person name="Lipzen A."/>
            <person name="Lutzoni F."/>
            <person name="Magnuson J."/>
            <person name="Mondo S."/>
            <person name="Nolan M."/>
            <person name="Ohm R."/>
            <person name="Pangilinan J."/>
            <person name="Park H.-J."/>
            <person name="Ramirez L."/>
            <person name="Alfaro M."/>
            <person name="Sun H."/>
            <person name="Tritt A."/>
            <person name="Yoshinaga Y."/>
            <person name="Zwiers L.-H."/>
            <person name="Turgeon B."/>
            <person name="Goodwin S."/>
            <person name="Spatafora J."/>
            <person name="Crous P."/>
            <person name="Grigoriev I."/>
        </authorList>
    </citation>
    <scope>NUCLEOTIDE SEQUENCE</scope>
    <source>
        <strain evidence="2">CBS 116435</strain>
    </source>
</reference>
<evidence type="ECO:0000313" key="2">
    <source>
        <dbReference type="EMBL" id="KAF2718403.1"/>
    </source>
</evidence>
<proteinExistence type="predicted"/>
<evidence type="ECO:0000313" key="3">
    <source>
        <dbReference type="Proteomes" id="UP000799441"/>
    </source>
</evidence>
<feature type="compositionally biased region" description="Basic and acidic residues" evidence="1">
    <location>
        <begin position="39"/>
        <end position="57"/>
    </location>
</feature>
<feature type="compositionally biased region" description="Polar residues" evidence="1">
    <location>
        <begin position="318"/>
        <end position="327"/>
    </location>
</feature>
<dbReference type="Proteomes" id="UP000799441">
    <property type="component" value="Unassembled WGS sequence"/>
</dbReference>
<feature type="compositionally biased region" description="Polar residues" evidence="1">
    <location>
        <begin position="133"/>
        <end position="143"/>
    </location>
</feature>
<feature type="compositionally biased region" description="Basic and acidic residues" evidence="1">
    <location>
        <begin position="13"/>
        <end position="24"/>
    </location>
</feature>
<protein>
    <submittedName>
        <fullName evidence="2">Uncharacterized protein</fullName>
    </submittedName>
</protein>
<evidence type="ECO:0000256" key="1">
    <source>
        <dbReference type="SAM" id="MobiDB-lite"/>
    </source>
</evidence>
<feature type="compositionally biased region" description="Basic and acidic residues" evidence="1">
    <location>
        <begin position="355"/>
        <end position="379"/>
    </location>
</feature>
<feature type="region of interest" description="Disordered" evidence="1">
    <location>
        <begin position="161"/>
        <end position="202"/>
    </location>
</feature>
<feature type="compositionally biased region" description="Polar residues" evidence="1">
    <location>
        <begin position="384"/>
        <end position="395"/>
    </location>
</feature>
<accession>A0A9P4Q2Z0</accession>
<organism evidence="2 3">
    <name type="scientific">Polychaeton citri CBS 116435</name>
    <dbReference type="NCBI Taxonomy" id="1314669"/>
    <lineage>
        <taxon>Eukaryota</taxon>
        <taxon>Fungi</taxon>
        <taxon>Dikarya</taxon>
        <taxon>Ascomycota</taxon>
        <taxon>Pezizomycotina</taxon>
        <taxon>Dothideomycetes</taxon>
        <taxon>Dothideomycetidae</taxon>
        <taxon>Capnodiales</taxon>
        <taxon>Capnodiaceae</taxon>
        <taxon>Polychaeton</taxon>
    </lineage>
</organism>
<feature type="region of interest" description="Disordered" evidence="1">
    <location>
        <begin position="1"/>
        <end position="58"/>
    </location>
</feature>
<comment type="caution">
    <text evidence="2">The sequence shown here is derived from an EMBL/GenBank/DDBJ whole genome shotgun (WGS) entry which is preliminary data.</text>
</comment>
<dbReference type="OrthoDB" id="3939134at2759"/>
<dbReference type="EMBL" id="MU003825">
    <property type="protein sequence ID" value="KAF2718403.1"/>
    <property type="molecule type" value="Genomic_DNA"/>
</dbReference>
<feature type="region of interest" description="Disordered" evidence="1">
    <location>
        <begin position="282"/>
        <end position="448"/>
    </location>
</feature>
<feature type="compositionally biased region" description="Basic residues" evidence="1">
    <location>
        <begin position="176"/>
        <end position="190"/>
    </location>
</feature>
<gene>
    <name evidence="2" type="ORF">K431DRAFT_314963</name>
</gene>
<feature type="compositionally biased region" description="Basic and acidic residues" evidence="1">
    <location>
        <begin position="407"/>
        <end position="421"/>
    </location>
</feature>
<sequence>MARLMTAAVTPKITHEGRTKDEAAAAKARSTGGTPGDELVPRDSDAGEQRSNDEHDTVAVATNIPDSAVRTNIDNQHLHQQTHTATLPLAPSPSAFLHEMPSSNTRSTGRLKRLSNYVKKPPRQVNPAPPQHPSSRSKLANDSTRYREDVWIPPVTPESKDSMIRRAMSDYDRFSPTKKQRRELKRRHKTQQLDAERTASQKDAAQADIQLRQEQNVVLVPQVDTSHALKETFVSPQTSRRRKREELQRAAMTGNVEENHDDGQAIATVVIDSIAPRRTSGLSVEVGGRPRTGGRGSSGKSALLTSSTVSRKDGGVADTSTLETATVQPARRAPSPKVTRFVTTPPQRMRRIGRPPKEPFSDFSIEKPIREGQGRDKLSRRGTRTQTEATVTRQSPRIAAKNAGTTTERREQQPKPARIDPETLQFAERQDGEAQASDESEDENSELKDEYDEYWHRYPLLLKLKRSLGHALGGVLEFEKTSGLTLTPVVERTIAIVELCSKLKLQLSRLRNGIEDDNDPANNLVELDAKLYAVKGTKNMAVTDSNIELSCEIYAIVVPCLVKLLCHQRNCYIQIDQEKRKDARRPLSIGHVDTLLKVVDMVFRFVDVAHYYPRSKAKSTQDGASANESPIKYREYCVRKVRPNLRASMAILKDMMDEFAEDTRHANGLREFEQTQRIKTVQQEEKRRLDAIESVRNRWRHLHEERRAAEGGFLAIWVRGRQAAYDSLRDPDYWLHELDSNGEPFERLQIFSPRSGPPPQMVMEARSKYWSTEQVQALGVALKRFAEECGPGDPDMLLVKIFRSCCYQRGPLVEFNVTDIVTKAADLKAFFIEKGYQGDWIEAIPEWVKPLSIEGIENGQ</sequence>
<keyword evidence="3" id="KW-1185">Reference proteome</keyword>
<feature type="compositionally biased region" description="Basic and acidic residues" evidence="1">
    <location>
        <begin position="161"/>
        <end position="175"/>
    </location>
</feature>
<dbReference type="AlphaFoldDB" id="A0A9P4Q2Z0"/>